<evidence type="ECO:0000313" key="3">
    <source>
        <dbReference type="EMBL" id="NSX56637.1"/>
    </source>
</evidence>
<comment type="catalytic activity">
    <reaction evidence="2">
        <text>a 2-deoxystreptamine antibiotic + acetyl-CoA = an N(3)-acetyl-2-deoxystreptamine antibiotic + CoA + H(+)</text>
        <dbReference type="Rhea" id="RHEA:12665"/>
        <dbReference type="ChEBI" id="CHEBI:15378"/>
        <dbReference type="ChEBI" id="CHEBI:57287"/>
        <dbReference type="ChEBI" id="CHEBI:57288"/>
        <dbReference type="ChEBI" id="CHEBI:57921"/>
        <dbReference type="ChEBI" id="CHEBI:77452"/>
        <dbReference type="EC" id="2.3.1.81"/>
    </reaction>
</comment>
<name>A0ABX2IUQ5_9RHOB</name>
<keyword evidence="2" id="KW-0808">Transferase</keyword>
<dbReference type="InterPro" id="IPR003679">
    <property type="entry name" value="Amioglycoside_AcTrfase"/>
</dbReference>
<evidence type="ECO:0000256" key="1">
    <source>
        <dbReference type="ARBA" id="ARBA00012882"/>
    </source>
</evidence>
<reference evidence="3 4" key="1">
    <citation type="submission" date="2020-06" db="EMBL/GenBank/DDBJ databases">
        <title>Sulfitobacter algicola sp. nov., isolated from green algae.</title>
        <authorList>
            <person name="Wang C."/>
        </authorList>
    </citation>
    <scope>NUCLEOTIDE SEQUENCE [LARGE SCALE GENOMIC DNA]</scope>
    <source>
        <strain evidence="3 4">1151</strain>
    </source>
</reference>
<dbReference type="EMBL" id="JABUFE010000015">
    <property type="protein sequence ID" value="NSX56637.1"/>
    <property type="molecule type" value="Genomic_DNA"/>
</dbReference>
<comment type="caution">
    <text evidence="3">The sequence shown here is derived from an EMBL/GenBank/DDBJ whole genome shotgun (WGS) entry which is preliminary data.</text>
</comment>
<dbReference type="InterPro" id="IPR028345">
    <property type="entry name" value="Antibiotic_NAT-like"/>
</dbReference>
<proteinExistence type="inferred from homology"/>
<comment type="similarity">
    <text evidence="2">Belongs to the antibiotic N-acetyltransferase family.</text>
</comment>
<keyword evidence="4" id="KW-1185">Reference proteome</keyword>
<organism evidence="3 4">
    <name type="scientific">Parasulfitobacter algicola</name>
    <dbReference type="NCBI Taxonomy" id="2614809"/>
    <lineage>
        <taxon>Bacteria</taxon>
        <taxon>Pseudomonadati</taxon>
        <taxon>Pseudomonadota</taxon>
        <taxon>Alphaproteobacteria</taxon>
        <taxon>Rhodobacterales</taxon>
        <taxon>Roseobacteraceae</taxon>
        <taxon>Parasulfitobacter</taxon>
    </lineage>
</organism>
<sequence>MSMPPHERRATISICLYGLNAKDFLVEHSLAWATGSQTPLRKLCEFQSMKILLIGGGWNRCSAFHTAKTLAEHRRTKTRRFFDTNQLLIHHMVWASATSFD</sequence>
<accession>A0ABX2IUQ5</accession>
<evidence type="ECO:0000256" key="2">
    <source>
        <dbReference type="RuleBase" id="RU365031"/>
    </source>
</evidence>
<protein>
    <recommendedName>
        <fullName evidence="1 2">Aminoglycoside N(3)-acetyltransferase</fullName>
        <ecNumber evidence="2">2.3.1.-</ecNumber>
    </recommendedName>
</protein>
<dbReference type="Proteomes" id="UP000777935">
    <property type="component" value="Unassembled WGS sequence"/>
</dbReference>
<gene>
    <name evidence="3" type="ORF">HRQ87_17765</name>
</gene>
<dbReference type="EC" id="2.3.1.-" evidence="2"/>
<keyword evidence="2" id="KW-0046">Antibiotic resistance</keyword>
<keyword evidence="2" id="KW-0012">Acyltransferase</keyword>
<dbReference type="SUPFAM" id="SSF110710">
    <property type="entry name" value="TTHA0583/YokD-like"/>
    <property type="match status" value="1"/>
</dbReference>
<evidence type="ECO:0000313" key="4">
    <source>
        <dbReference type="Proteomes" id="UP000777935"/>
    </source>
</evidence>
<dbReference type="Pfam" id="PF02522">
    <property type="entry name" value="Antibiotic_NAT"/>
    <property type="match status" value="1"/>
</dbReference>